<evidence type="ECO:0000256" key="1">
    <source>
        <dbReference type="SAM" id="SignalP"/>
    </source>
</evidence>
<evidence type="ECO:0008006" key="4">
    <source>
        <dbReference type="Google" id="ProtNLM"/>
    </source>
</evidence>
<sequence length="149" mass="16037">MTHSLKNTWITIFSILAMLMSNYVSSAPLMAMNSMPVSISEVTSSHHNHMSSNHVESSGFSAHHQQATNCHSGEGSTDSEHHTKMVMSHCGDSNSSADTCCVSVCSSVSYPIEVVYLPNPLSSTLALHHSIKIGVKVSRIQSLLRPPSA</sequence>
<keyword evidence="3" id="KW-1185">Reference proteome</keyword>
<keyword evidence="1" id="KW-0732">Signal</keyword>
<dbReference type="Proteomes" id="UP000535589">
    <property type="component" value="Unassembled WGS sequence"/>
</dbReference>
<evidence type="ECO:0000313" key="2">
    <source>
        <dbReference type="EMBL" id="NLS13838.1"/>
    </source>
</evidence>
<protein>
    <recommendedName>
        <fullName evidence="4">CopL family metal-binding regulatory protein</fullName>
    </recommendedName>
</protein>
<comment type="caution">
    <text evidence="2">The sequence shown here is derived from an EMBL/GenBank/DDBJ whole genome shotgun (WGS) entry which is preliminary data.</text>
</comment>
<dbReference type="AlphaFoldDB" id="A0A7X8YH85"/>
<evidence type="ECO:0000313" key="3">
    <source>
        <dbReference type="Proteomes" id="UP000535589"/>
    </source>
</evidence>
<organism evidence="2 3">
    <name type="scientific">Vibrio agarilyticus</name>
    <dbReference type="NCBI Taxonomy" id="2726741"/>
    <lineage>
        <taxon>Bacteria</taxon>
        <taxon>Pseudomonadati</taxon>
        <taxon>Pseudomonadota</taxon>
        <taxon>Gammaproteobacteria</taxon>
        <taxon>Vibrionales</taxon>
        <taxon>Vibrionaceae</taxon>
        <taxon>Vibrio</taxon>
    </lineage>
</organism>
<reference evidence="2 3" key="1">
    <citation type="submission" date="2020-04" db="EMBL/GenBank/DDBJ databases">
        <title>Vibrio sp. SM6, a novel species isolated from seawater.</title>
        <authorList>
            <person name="Wang X."/>
        </authorList>
    </citation>
    <scope>NUCLEOTIDE SEQUENCE [LARGE SCALE GENOMIC DNA]</scope>
    <source>
        <strain evidence="2 3">SM6</strain>
    </source>
</reference>
<accession>A0A7X8YH85</accession>
<dbReference type="EMBL" id="JABAIK010000012">
    <property type="protein sequence ID" value="NLS13838.1"/>
    <property type="molecule type" value="Genomic_DNA"/>
</dbReference>
<gene>
    <name evidence="2" type="ORF">HGP28_13150</name>
</gene>
<feature type="signal peptide" evidence="1">
    <location>
        <begin position="1"/>
        <end position="26"/>
    </location>
</feature>
<proteinExistence type="predicted"/>
<name>A0A7X8YH85_9VIBR</name>
<dbReference type="RefSeq" id="WP_168836932.1">
    <property type="nucleotide sequence ID" value="NZ_JABAIK010000012.1"/>
</dbReference>
<feature type="chain" id="PRO_5031383782" description="CopL family metal-binding regulatory protein" evidence="1">
    <location>
        <begin position="27"/>
        <end position="149"/>
    </location>
</feature>